<gene>
    <name evidence="1" type="ORF">A4X20_11550</name>
</gene>
<dbReference type="Pfam" id="PF23721">
    <property type="entry name" value="DUF7162"/>
    <property type="match status" value="1"/>
</dbReference>
<evidence type="ECO:0000313" key="1">
    <source>
        <dbReference type="EMBL" id="OAN27473.1"/>
    </source>
</evidence>
<dbReference type="Proteomes" id="UP000078396">
    <property type="component" value="Unassembled WGS sequence"/>
</dbReference>
<dbReference type="RefSeq" id="WP_064285263.1">
    <property type="nucleotide sequence ID" value="NZ_LWCS01000087.1"/>
</dbReference>
<dbReference type="EMBL" id="LWCS01000087">
    <property type="protein sequence ID" value="OAN27473.1"/>
    <property type="molecule type" value="Genomic_DNA"/>
</dbReference>
<dbReference type="InterPro" id="IPR055586">
    <property type="entry name" value="DUF7162"/>
</dbReference>
<dbReference type="AlphaFoldDB" id="A0A178LD55"/>
<evidence type="ECO:0000313" key="2">
    <source>
        <dbReference type="Proteomes" id="UP000078396"/>
    </source>
</evidence>
<protein>
    <recommendedName>
        <fullName evidence="3">ESX-1 secretion-associated protein</fullName>
    </recommendedName>
</protein>
<name>A0A178LD55_MYCIR</name>
<proteinExistence type="predicted"/>
<organism evidence="1 2">
    <name type="scientific">Mycolicibacterium iranicum</name>
    <name type="common">Mycobacterium iranicum</name>
    <dbReference type="NCBI Taxonomy" id="912594"/>
    <lineage>
        <taxon>Bacteria</taxon>
        <taxon>Bacillati</taxon>
        <taxon>Actinomycetota</taxon>
        <taxon>Actinomycetes</taxon>
        <taxon>Mycobacteriales</taxon>
        <taxon>Mycobacteriaceae</taxon>
        <taxon>Mycolicibacterium</taxon>
    </lineage>
</organism>
<accession>A0A178LD55</accession>
<dbReference type="STRING" id="912594.AWC12_05360"/>
<comment type="caution">
    <text evidence="1">The sequence shown here is derived from an EMBL/GenBank/DDBJ whole genome shotgun (WGS) entry which is preliminary data.</text>
</comment>
<evidence type="ECO:0008006" key="3">
    <source>
        <dbReference type="Google" id="ProtNLM"/>
    </source>
</evidence>
<dbReference type="OrthoDB" id="4731851at2"/>
<sequence length="92" mass="9425">MGEIAHVDLGRLRAVADSFSGAADDVAGMPWPVLDRDALPGSSVAATNTVDLIAGLVDGLTADLNSWATAARACAEAFEHADAVNGERFGSR</sequence>
<reference evidence="1 2" key="1">
    <citation type="submission" date="2016-04" db="EMBL/GenBank/DDBJ databases">
        <title>Draft Genome Sequences of Staphylococcus capitis Strain H36, S. capitis Strain H65, S. cohnii Strain H62, S. hominis Strain H69, Mycobacterium iranicum Strain H39, Plantibacter sp. Strain H53, Pseudomonas oryzihabitans Strain H72, and Microbacterium sp. Strain H83, isolated from residential settings.</title>
        <authorList>
            <person name="Lymperopoulou D."/>
            <person name="Adams R.I."/>
            <person name="Lindow S."/>
            <person name="Coil D.A."/>
            <person name="Jospin G."/>
            <person name="Eisen J.A."/>
        </authorList>
    </citation>
    <scope>NUCLEOTIDE SEQUENCE [LARGE SCALE GENOMIC DNA]</scope>
    <source>
        <strain evidence="1 2">H39</strain>
    </source>
</reference>